<proteinExistence type="predicted"/>
<evidence type="ECO:0000256" key="1">
    <source>
        <dbReference type="SAM" id="MobiDB-lite"/>
    </source>
</evidence>
<comment type="caution">
    <text evidence="2">The sequence shown here is derived from an EMBL/GenBank/DDBJ whole genome shotgun (WGS) entry which is preliminary data.</text>
</comment>
<dbReference type="InterPro" id="IPR021327">
    <property type="entry name" value="DUF2934"/>
</dbReference>
<feature type="region of interest" description="Disordered" evidence="1">
    <location>
        <begin position="40"/>
        <end position="78"/>
    </location>
</feature>
<evidence type="ECO:0000313" key="3">
    <source>
        <dbReference type="Proteomes" id="UP000824107"/>
    </source>
</evidence>
<gene>
    <name evidence="2" type="ORF">IAD20_08720</name>
</gene>
<evidence type="ECO:0000313" key="2">
    <source>
        <dbReference type="EMBL" id="HIU54144.1"/>
    </source>
</evidence>
<organism evidence="2 3">
    <name type="scientific">Candidatus Scatocola faecipullorum</name>
    <dbReference type="NCBI Taxonomy" id="2840917"/>
    <lineage>
        <taxon>Bacteria</taxon>
        <taxon>Pseudomonadati</taxon>
        <taxon>Pseudomonadota</taxon>
        <taxon>Alphaproteobacteria</taxon>
        <taxon>Rhodospirillales</taxon>
        <taxon>Rhodospirillaceae</taxon>
        <taxon>Rhodospirillaceae incertae sedis</taxon>
        <taxon>Candidatus Scatocola</taxon>
    </lineage>
</organism>
<dbReference type="EMBL" id="DVNC01000060">
    <property type="protein sequence ID" value="HIU54144.1"/>
    <property type="molecule type" value="Genomic_DNA"/>
</dbReference>
<dbReference type="AlphaFoldDB" id="A0A9D1M5T7"/>
<feature type="compositionally biased region" description="Low complexity" evidence="1">
    <location>
        <begin position="40"/>
        <end position="71"/>
    </location>
</feature>
<sequence length="78" mass="8450">MVNSNENAIREAAYFLWQNNGCPSGRDQEFWAMAVDQLNSKSSCKSSAKKSCSSSKKSTTSSCKTATAKKTSSSKKSK</sequence>
<name>A0A9D1M5T7_9PROT</name>
<protein>
    <submittedName>
        <fullName evidence="2">DUF2934 domain-containing protein</fullName>
    </submittedName>
</protein>
<dbReference type="Pfam" id="PF11154">
    <property type="entry name" value="DUF2934"/>
    <property type="match status" value="1"/>
</dbReference>
<dbReference type="Proteomes" id="UP000824107">
    <property type="component" value="Unassembled WGS sequence"/>
</dbReference>
<reference evidence="2" key="1">
    <citation type="submission" date="2020-10" db="EMBL/GenBank/DDBJ databases">
        <authorList>
            <person name="Gilroy R."/>
        </authorList>
    </citation>
    <scope>NUCLEOTIDE SEQUENCE</scope>
    <source>
        <strain evidence="2">ChiW3-316</strain>
    </source>
</reference>
<accession>A0A9D1M5T7</accession>
<reference evidence="2" key="2">
    <citation type="journal article" date="2021" name="PeerJ">
        <title>Extensive microbial diversity within the chicken gut microbiome revealed by metagenomics and culture.</title>
        <authorList>
            <person name="Gilroy R."/>
            <person name="Ravi A."/>
            <person name="Getino M."/>
            <person name="Pursley I."/>
            <person name="Horton D.L."/>
            <person name="Alikhan N.F."/>
            <person name="Baker D."/>
            <person name="Gharbi K."/>
            <person name="Hall N."/>
            <person name="Watson M."/>
            <person name="Adriaenssens E.M."/>
            <person name="Foster-Nyarko E."/>
            <person name="Jarju S."/>
            <person name="Secka A."/>
            <person name="Antonio M."/>
            <person name="Oren A."/>
            <person name="Chaudhuri R.R."/>
            <person name="La Ragione R."/>
            <person name="Hildebrand F."/>
            <person name="Pallen M.J."/>
        </authorList>
    </citation>
    <scope>NUCLEOTIDE SEQUENCE</scope>
    <source>
        <strain evidence="2">ChiW3-316</strain>
    </source>
</reference>